<keyword evidence="10" id="KW-1185">Reference proteome</keyword>
<evidence type="ECO:0000256" key="5">
    <source>
        <dbReference type="ARBA" id="ARBA00023125"/>
    </source>
</evidence>
<sequence length="143" mass="15848">MVFQGASALNLDAKGRMSVPAKHRDALLVQGEGRVTLTKHPDGCLLLFPRPEWELFRARVAQLPMDAHWWRRIFLGNATELDLDSAGRILVSPELRTAAGIEKEVILLGMGSHLELWDATAYAAKEQAAIAQGMPEALKQFNF</sequence>
<dbReference type="InterPro" id="IPR035644">
    <property type="entry name" value="MraZ_C"/>
</dbReference>
<evidence type="ECO:0000256" key="7">
    <source>
        <dbReference type="HAMAP-Rule" id="MF_01008"/>
    </source>
</evidence>
<dbReference type="SUPFAM" id="SSF89447">
    <property type="entry name" value="AbrB/MazE/MraZ-like"/>
    <property type="match status" value="1"/>
</dbReference>
<dbReference type="InterPro" id="IPR007159">
    <property type="entry name" value="SpoVT-AbrB_dom"/>
</dbReference>
<evidence type="ECO:0000256" key="6">
    <source>
        <dbReference type="ARBA" id="ARBA00023163"/>
    </source>
</evidence>
<feature type="domain" description="SpoVT-AbrB" evidence="8">
    <location>
        <begin position="78"/>
        <end position="121"/>
    </location>
</feature>
<dbReference type="GO" id="GO:0005737">
    <property type="term" value="C:cytoplasm"/>
    <property type="evidence" value="ECO:0007669"/>
    <property type="project" value="UniProtKB-UniRule"/>
</dbReference>
<reference evidence="10" key="1">
    <citation type="submission" date="2017-08" db="EMBL/GenBank/DDBJ databases">
        <authorList>
            <person name="Varghese N."/>
            <person name="Submissions S."/>
        </authorList>
    </citation>
    <scope>NUCLEOTIDE SEQUENCE [LARGE SCALE GENOMIC DNA]</scope>
    <source>
        <strain evidence="10">AP-Melu-1000-B4</strain>
    </source>
</reference>
<accession>A0A240E379</accession>
<dbReference type="PANTHER" id="PTHR34701">
    <property type="entry name" value="TRANSCRIPTIONAL REGULATOR MRAZ"/>
    <property type="match status" value="1"/>
</dbReference>
<comment type="similarity">
    <text evidence="7">Belongs to the MraZ family.</text>
</comment>
<evidence type="ECO:0000256" key="1">
    <source>
        <dbReference type="ARBA" id="ARBA00013860"/>
    </source>
</evidence>
<keyword evidence="3" id="KW-0677">Repeat</keyword>
<dbReference type="GO" id="GO:0003700">
    <property type="term" value="F:DNA-binding transcription factor activity"/>
    <property type="evidence" value="ECO:0007669"/>
    <property type="project" value="UniProtKB-UniRule"/>
</dbReference>
<name>A0A240E379_9BURK</name>
<keyword evidence="5 7" id="KW-0238">DNA-binding</keyword>
<proteinExistence type="inferred from homology"/>
<dbReference type="InterPro" id="IPR035642">
    <property type="entry name" value="MraZ_N"/>
</dbReference>
<evidence type="ECO:0000256" key="3">
    <source>
        <dbReference type="ARBA" id="ARBA00022737"/>
    </source>
</evidence>
<comment type="subunit">
    <text evidence="7">Forms oligomers.</text>
</comment>
<dbReference type="InterPro" id="IPR020603">
    <property type="entry name" value="MraZ_dom"/>
</dbReference>
<evidence type="ECO:0000256" key="4">
    <source>
        <dbReference type="ARBA" id="ARBA00023015"/>
    </source>
</evidence>
<dbReference type="HAMAP" id="MF_01008">
    <property type="entry name" value="MraZ"/>
    <property type="match status" value="1"/>
</dbReference>
<dbReference type="CDD" id="cd16321">
    <property type="entry name" value="MraZ_C"/>
    <property type="match status" value="1"/>
</dbReference>
<dbReference type="Pfam" id="PF02381">
    <property type="entry name" value="MraZ"/>
    <property type="match status" value="2"/>
</dbReference>
<dbReference type="NCBIfam" id="TIGR00242">
    <property type="entry name" value="division/cell wall cluster transcriptional repressor MraZ"/>
    <property type="match status" value="1"/>
</dbReference>
<dbReference type="InterPro" id="IPR037914">
    <property type="entry name" value="SpoVT-AbrB_sf"/>
</dbReference>
<dbReference type="CDD" id="cd16320">
    <property type="entry name" value="MraZ_N"/>
    <property type="match status" value="1"/>
</dbReference>
<protein>
    <recommendedName>
        <fullName evidence="1 7">Transcriptional regulator MraZ</fullName>
    </recommendedName>
</protein>
<keyword evidence="4 7" id="KW-0805">Transcription regulation</keyword>
<dbReference type="PROSITE" id="PS51740">
    <property type="entry name" value="SPOVT_ABRB"/>
    <property type="match status" value="2"/>
</dbReference>
<dbReference type="Proteomes" id="UP000218069">
    <property type="component" value="Unassembled WGS sequence"/>
</dbReference>
<dbReference type="InterPro" id="IPR003444">
    <property type="entry name" value="MraZ"/>
</dbReference>
<feature type="domain" description="SpoVT-AbrB" evidence="8">
    <location>
        <begin position="6"/>
        <end position="52"/>
    </location>
</feature>
<keyword evidence="2 7" id="KW-0963">Cytoplasm</keyword>
<evidence type="ECO:0000313" key="9">
    <source>
        <dbReference type="EMBL" id="SNX28956.1"/>
    </source>
</evidence>
<dbReference type="Gene3D" id="3.40.1550.20">
    <property type="entry name" value="Transcriptional regulator MraZ domain"/>
    <property type="match status" value="1"/>
</dbReference>
<dbReference type="GO" id="GO:2000143">
    <property type="term" value="P:negative regulation of DNA-templated transcription initiation"/>
    <property type="evidence" value="ECO:0007669"/>
    <property type="project" value="TreeGrafter"/>
</dbReference>
<comment type="subcellular location">
    <subcellularLocation>
        <location evidence="7">Cytoplasm</location>
        <location evidence="7">Nucleoid</location>
    </subcellularLocation>
</comment>
<evidence type="ECO:0000313" key="10">
    <source>
        <dbReference type="Proteomes" id="UP000218069"/>
    </source>
</evidence>
<gene>
    <name evidence="7" type="primary">mraZ</name>
    <name evidence="9" type="ORF">SAMN06295945_1317</name>
</gene>
<keyword evidence="6 7" id="KW-0804">Transcription</keyword>
<evidence type="ECO:0000256" key="2">
    <source>
        <dbReference type="ARBA" id="ARBA00022490"/>
    </source>
</evidence>
<dbReference type="AlphaFoldDB" id="A0A240E379"/>
<dbReference type="PANTHER" id="PTHR34701:SF1">
    <property type="entry name" value="TRANSCRIPTIONAL REGULATOR MRAZ"/>
    <property type="match status" value="1"/>
</dbReference>
<organism evidence="9 10">
    <name type="scientific">Polynucleobacter meluiroseus</name>
    <dbReference type="NCBI Taxonomy" id="1938814"/>
    <lineage>
        <taxon>Bacteria</taxon>
        <taxon>Pseudomonadati</taxon>
        <taxon>Pseudomonadota</taxon>
        <taxon>Betaproteobacteria</taxon>
        <taxon>Burkholderiales</taxon>
        <taxon>Burkholderiaceae</taxon>
        <taxon>Polynucleobacter</taxon>
    </lineage>
</organism>
<dbReference type="GO" id="GO:0009295">
    <property type="term" value="C:nucleoid"/>
    <property type="evidence" value="ECO:0007669"/>
    <property type="project" value="UniProtKB-SubCell"/>
</dbReference>
<dbReference type="InterPro" id="IPR038619">
    <property type="entry name" value="MraZ_sf"/>
</dbReference>
<dbReference type="EMBL" id="OANS01000003">
    <property type="protein sequence ID" value="SNX28956.1"/>
    <property type="molecule type" value="Genomic_DNA"/>
</dbReference>
<dbReference type="GO" id="GO:0000976">
    <property type="term" value="F:transcription cis-regulatory region binding"/>
    <property type="evidence" value="ECO:0007669"/>
    <property type="project" value="TreeGrafter"/>
</dbReference>
<evidence type="ECO:0000259" key="8">
    <source>
        <dbReference type="PROSITE" id="PS51740"/>
    </source>
</evidence>